<dbReference type="Gene3D" id="3.40.390.10">
    <property type="entry name" value="Collagenase (Catalytic Domain)"/>
    <property type="match status" value="1"/>
</dbReference>
<evidence type="ECO:0000256" key="8">
    <source>
        <dbReference type="SAM" id="SignalP"/>
    </source>
</evidence>
<sequence>MKKTFAVMMIPMMMLASTSCQQKVEKVPAIDMTDMDLTVSPGEDFFQYANGGWIKKNPLKPEYARFGSFDVLRENNVVRLNDLFAEMAKMTPEAGTVDQKIVDLYKQGLDSVKLNAEGGQPLQKYLYAIYAAKDKKALAVELAEMNKYGEGGFFSIGVDADLMNSKMQVLYLAQSGLGMGDRDYYVDPANAELHKGYTEMLARLFALSGYEDAVQKAENAVKIEDRLAEVSWTSVENRDYTKQYNPMSTGQICRRWKGFDFASFFKTLGLPDQDKIIVQQPSFFDGFSRLFASATLGQLQDYLAAGLLTSAAGSLSDDYYDASFDFFSTQMSGITEQKPRWKRAMSVPNSVLGEAVGQMYVHKYFPEEYKAKVLELVRQLQVSLGQHIDSLDWMSDATKAYAREKLAAFTVKIGYPDKWKDYSTLTIDPALSYYENLRAAKAWYVKDNLSKLGQPTDPDEWGMTPQTVNAYYNPTTNEICFPAAILQPPFFNADADDAVNYGAIGVVIGHEMTHGFDDQGRLFDKDGNMNNWWAPEDEAAFKAKTAVLEKQYSDVEILPGIHANGALSLGENIADQGGLSVAWTAYRNSLNGTEPAPIDGLTAAQRFFIGYAHLWAQNATDEEKARLNKLDVHSLAENRVNVAVRNFPQFFEAFSISEGDPMFRPEAERVMIW</sequence>
<reference evidence="11" key="2">
    <citation type="journal article" date="2021" name="PeerJ">
        <title>Extensive microbial diversity within the chicken gut microbiome revealed by metagenomics and culture.</title>
        <authorList>
            <person name="Gilroy R."/>
            <person name="Ravi A."/>
            <person name="Getino M."/>
            <person name="Pursley I."/>
            <person name="Horton D.L."/>
            <person name="Alikhan N.F."/>
            <person name="Baker D."/>
            <person name="Gharbi K."/>
            <person name="Hall N."/>
            <person name="Watson M."/>
            <person name="Adriaenssens E.M."/>
            <person name="Foster-Nyarko E."/>
            <person name="Jarju S."/>
            <person name="Secka A."/>
            <person name="Antonio M."/>
            <person name="Oren A."/>
            <person name="Chaudhuri R.R."/>
            <person name="La Ragione R."/>
            <person name="Hildebrand F."/>
            <person name="Pallen M.J."/>
        </authorList>
    </citation>
    <scope>NUCLEOTIDE SEQUENCE</scope>
    <source>
        <strain evidence="11">ChiHjej13B12-12457</strain>
    </source>
</reference>
<feature type="domain" description="Peptidase M13 N-terminal" evidence="10">
    <location>
        <begin position="41"/>
        <end position="416"/>
    </location>
</feature>
<evidence type="ECO:0000259" key="9">
    <source>
        <dbReference type="Pfam" id="PF01431"/>
    </source>
</evidence>
<dbReference type="GO" id="GO:0046872">
    <property type="term" value="F:metal ion binding"/>
    <property type="evidence" value="ECO:0007669"/>
    <property type="project" value="UniProtKB-KW"/>
</dbReference>
<comment type="caution">
    <text evidence="11">The sequence shown here is derived from an EMBL/GenBank/DDBJ whole genome shotgun (WGS) entry which is preliminary data.</text>
</comment>
<feature type="domain" description="Peptidase M13 C-terminal" evidence="9">
    <location>
        <begin position="469"/>
        <end position="669"/>
    </location>
</feature>
<proteinExistence type="inferred from homology"/>
<dbReference type="GO" id="GO:0004222">
    <property type="term" value="F:metalloendopeptidase activity"/>
    <property type="evidence" value="ECO:0007669"/>
    <property type="project" value="InterPro"/>
</dbReference>
<evidence type="ECO:0000256" key="1">
    <source>
        <dbReference type="ARBA" id="ARBA00001947"/>
    </source>
</evidence>
<protein>
    <submittedName>
        <fullName evidence="11">M13 family metallopeptidase</fullName>
    </submittedName>
</protein>
<keyword evidence="4" id="KW-0479">Metal-binding</keyword>
<dbReference type="PROSITE" id="PS51257">
    <property type="entry name" value="PROKAR_LIPOPROTEIN"/>
    <property type="match status" value="1"/>
</dbReference>
<keyword evidence="5" id="KW-0378">Hydrolase</keyword>
<evidence type="ECO:0000256" key="5">
    <source>
        <dbReference type="ARBA" id="ARBA00022801"/>
    </source>
</evidence>
<dbReference type="CDD" id="cd08662">
    <property type="entry name" value="M13"/>
    <property type="match status" value="1"/>
</dbReference>
<dbReference type="InterPro" id="IPR024079">
    <property type="entry name" value="MetalloPept_cat_dom_sf"/>
</dbReference>
<keyword evidence="8" id="KW-0732">Signal</keyword>
<dbReference type="InterPro" id="IPR018497">
    <property type="entry name" value="Peptidase_M13_C"/>
</dbReference>
<dbReference type="GO" id="GO:0016485">
    <property type="term" value="P:protein processing"/>
    <property type="evidence" value="ECO:0007669"/>
    <property type="project" value="TreeGrafter"/>
</dbReference>
<evidence type="ECO:0000256" key="2">
    <source>
        <dbReference type="ARBA" id="ARBA00007357"/>
    </source>
</evidence>
<dbReference type="Gene3D" id="1.10.1380.10">
    <property type="entry name" value="Neutral endopeptidase , domain2"/>
    <property type="match status" value="1"/>
</dbReference>
<comment type="similarity">
    <text evidence="2">Belongs to the peptidase M13 family.</text>
</comment>
<dbReference type="InterPro" id="IPR008753">
    <property type="entry name" value="Peptidase_M13_N"/>
</dbReference>
<dbReference type="PANTHER" id="PTHR11733:SF167">
    <property type="entry name" value="FI17812P1-RELATED"/>
    <property type="match status" value="1"/>
</dbReference>
<dbReference type="PROSITE" id="PS51885">
    <property type="entry name" value="NEPRILYSIN"/>
    <property type="match status" value="1"/>
</dbReference>
<evidence type="ECO:0000256" key="6">
    <source>
        <dbReference type="ARBA" id="ARBA00022833"/>
    </source>
</evidence>
<feature type="chain" id="PRO_5038536843" evidence="8">
    <location>
        <begin position="23"/>
        <end position="673"/>
    </location>
</feature>
<dbReference type="PRINTS" id="PR00786">
    <property type="entry name" value="NEPRILYSIN"/>
</dbReference>
<organism evidence="11 12">
    <name type="scientific">Candidatus Coprenecus avistercoris</name>
    <dbReference type="NCBI Taxonomy" id="2840730"/>
    <lineage>
        <taxon>Bacteria</taxon>
        <taxon>Pseudomonadati</taxon>
        <taxon>Bacteroidota</taxon>
        <taxon>Bacteroidia</taxon>
        <taxon>Bacteroidales</taxon>
        <taxon>Rikenellaceae</taxon>
        <taxon>Rikenellaceae incertae sedis</taxon>
        <taxon>Candidatus Coprenecus</taxon>
    </lineage>
</organism>
<evidence type="ECO:0000256" key="3">
    <source>
        <dbReference type="ARBA" id="ARBA00022670"/>
    </source>
</evidence>
<accession>A0A9D1DZX9</accession>
<dbReference type="Pfam" id="PF05649">
    <property type="entry name" value="Peptidase_M13_N"/>
    <property type="match status" value="1"/>
</dbReference>
<keyword evidence="6" id="KW-0862">Zinc</keyword>
<gene>
    <name evidence="11" type="ORF">IAC94_00975</name>
</gene>
<evidence type="ECO:0000256" key="7">
    <source>
        <dbReference type="ARBA" id="ARBA00023049"/>
    </source>
</evidence>
<dbReference type="AlphaFoldDB" id="A0A9D1DZX9"/>
<evidence type="ECO:0000256" key="4">
    <source>
        <dbReference type="ARBA" id="ARBA00022723"/>
    </source>
</evidence>
<dbReference type="GO" id="GO:0005886">
    <property type="term" value="C:plasma membrane"/>
    <property type="evidence" value="ECO:0007669"/>
    <property type="project" value="TreeGrafter"/>
</dbReference>
<feature type="signal peptide" evidence="8">
    <location>
        <begin position="1"/>
        <end position="22"/>
    </location>
</feature>
<evidence type="ECO:0000313" key="12">
    <source>
        <dbReference type="Proteomes" id="UP000886744"/>
    </source>
</evidence>
<reference evidence="11" key="1">
    <citation type="submission" date="2020-10" db="EMBL/GenBank/DDBJ databases">
        <authorList>
            <person name="Gilroy R."/>
        </authorList>
    </citation>
    <scope>NUCLEOTIDE SEQUENCE</scope>
    <source>
        <strain evidence="11">ChiHjej13B12-12457</strain>
    </source>
</reference>
<comment type="cofactor">
    <cofactor evidence="1">
        <name>Zn(2+)</name>
        <dbReference type="ChEBI" id="CHEBI:29105"/>
    </cofactor>
</comment>
<keyword evidence="3" id="KW-0645">Protease</keyword>
<keyword evidence="7" id="KW-0482">Metalloprotease</keyword>
<evidence type="ECO:0000259" key="10">
    <source>
        <dbReference type="Pfam" id="PF05649"/>
    </source>
</evidence>
<dbReference type="PANTHER" id="PTHR11733">
    <property type="entry name" value="ZINC METALLOPROTEASE FAMILY M13 NEPRILYSIN-RELATED"/>
    <property type="match status" value="1"/>
</dbReference>
<dbReference type="Pfam" id="PF01431">
    <property type="entry name" value="Peptidase_M13"/>
    <property type="match status" value="1"/>
</dbReference>
<name>A0A9D1DZX9_9BACT</name>
<dbReference type="SUPFAM" id="SSF55486">
    <property type="entry name" value="Metalloproteases ('zincins'), catalytic domain"/>
    <property type="match status" value="1"/>
</dbReference>
<dbReference type="EMBL" id="DVHI01000015">
    <property type="protein sequence ID" value="HIR62082.1"/>
    <property type="molecule type" value="Genomic_DNA"/>
</dbReference>
<dbReference type="Proteomes" id="UP000886744">
    <property type="component" value="Unassembled WGS sequence"/>
</dbReference>
<dbReference type="InterPro" id="IPR000718">
    <property type="entry name" value="Peptidase_M13"/>
</dbReference>
<dbReference type="InterPro" id="IPR042089">
    <property type="entry name" value="Peptidase_M13_dom_2"/>
</dbReference>
<evidence type="ECO:0000313" key="11">
    <source>
        <dbReference type="EMBL" id="HIR62082.1"/>
    </source>
</evidence>